<dbReference type="Gene3D" id="3.30.200.20">
    <property type="entry name" value="Phosphorylase Kinase, domain 1"/>
    <property type="match status" value="1"/>
</dbReference>
<evidence type="ECO:0000256" key="1">
    <source>
        <dbReference type="ARBA" id="ARBA00012513"/>
    </source>
</evidence>
<evidence type="ECO:0000256" key="3">
    <source>
        <dbReference type="ARBA" id="ARBA00022679"/>
    </source>
</evidence>
<dbReference type="OMA" id="ICTERSE"/>
<dbReference type="GO" id="GO:0005524">
    <property type="term" value="F:ATP binding"/>
    <property type="evidence" value="ECO:0007669"/>
    <property type="project" value="UniProtKB-UniRule"/>
</dbReference>
<dbReference type="InterPro" id="IPR017441">
    <property type="entry name" value="Protein_kinase_ATP_BS"/>
</dbReference>
<keyword evidence="4 9" id="KW-0547">Nucleotide-binding</keyword>
<dbReference type="AlphaFoldDB" id="A0A8J1INS0"/>
<dbReference type="InterPro" id="IPR000719">
    <property type="entry name" value="Prot_kinase_dom"/>
</dbReference>
<dbReference type="PROSITE" id="PS00107">
    <property type="entry name" value="PROTEIN_KINASE_ATP"/>
    <property type="match status" value="1"/>
</dbReference>
<comment type="catalytic activity">
    <reaction evidence="7">
        <text>L-threonyl-[protein] + ATP = O-phospho-L-threonyl-[protein] + ADP + H(+)</text>
        <dbReference type="Rhea" id="RHEA:46608"/>
        <dbReference type="Rhea" id="RHEA-COMP:11060"/>
        <dbReference type="Rhea" id="RHEA-COMP:11605"/>
        <dbReference type="ChEBI" id="CHEBI:15378"/>
        <dbReference type="ChEBI" id="CHEBI:30013"/>
        <dbReference type="ChEBI" id="CHEBI:30616"/>
        <dbReference type="ChEBI" id="CHEBI:61977"/>
        <dbReference type="ChEBI" id="CHEBI:456216"/>
        <dbReference type="EC" id="2.7.11.1"/>
    </reaction>
</comment>
<dbReference type="GO" id="GO:0004674">
    <property type="term" value="F:protein serine/threonine kinase activity"/>
    <property type="evidence" value="ECO:0007669"/>
    <property type="project" value="UniProtKB-KW"/>
</dbReference>
<keyword evidence="2" id="KW-0723">Serine/threonine-protein kinase</keyword>
<dbReference type="Pfam" id="PF00069">
    <property type="entry name" value="Pkinase"/>
    <property type="match status" value="1"/>
</dbReference>
<dbReference type="KEGG" id="xtr:116406705"/>
<protein>
    <recommendedName>
        <fullName evidence="1">non-specific serine/threonine protein kinase</fullName>
        <ecNumber evidence="1">2.7.11.1</ecNumber>
    </recommendedName>
</protein>
<evidence type="ECO:0000256" key="4">
    <source>
        <dbReference type="ARBA" id="ARBA00022741"/>
    </source>
</evidence>
<dbReference type="Xenbase" id="XB-GENE-29091847">
    <property type="gene designation" value="pkn1l"/>
</dbReference>
<evidence type="ECO:0000256" key="8">
    <source>
        <dbReference type="ARBA" id="ARBA00048679"/>
    </source>
</evidence>
<evidence type="ECO:0000313" key="12">
    <source>
        <dbReference type="Proteomes" id="UP000008143"/>
    </source>
</evidence>
<keyword evidence="6 9" id="KW-0067">ATP-binding</keyword>
<dbReference type="PROSITE" id="PS50011">
    <property type="entry name" value="PROTEIN_KINASE_DOM"/>
    <property type="match status" value="1"/>
</dbReference>
<dbReference type="SUPFAM" id="SSF56112">
    <property type="entry name" value="Protein kinase-like (PK-like)"/>
    <property type="match status" value="1"/>
</dbReference>
<evidence type="ECO:0000256" key="7">
    <source>
        <dbReference type="ARBA" id="ARBA00047899"/>
    </source>
</evidence>
<comment type="catalytic activity">
    <reaction evidence="8">
        <text>L-seryl-[protein] + ATP = O-phospho-L-seryl-[protein] + ADP + H(+)</text>
        <dbReference type="Rhea" id="RHEA:17989"/>
        <dbReference type="Rhea" id="RHEA-COMP:9863"/>
        <dbReference type="Rhea" id="RHEA-COMP:11604"/>
        <dbReference type="ChEBI" id="CHEBI:15378"/>
        <dbReference type="ChEBI" id="CHEBI:29999"/>
        <dbReference type="ChEBI" id="CHEBI:30616"/>
        <dbReference type="ChEBI" id="CHEBI:83421"/>
        <dbReference type="ChEBI" id="CHEBI:456216"/>
        <dbReference type="EC" id="2.7.11.1"/>
    </reaction>
</comment>
<reference evidence="13" key="1">
    <citation type="submission" date="2025-08" db="UniProtKB">
        <authorList>
            <consortium name="RefSeq"/>
        </authorList>
    </citation>
    <scope>IDENTIFICATION</scope>
    <source>
        <strain evidence="13">Nigerian</strain>
        <tissue evidence="13">Liver and blood</tissue>
    </source>
</reference>
<gene>
    <name evidence="14" type="primary">pkn1l</name>
    <name evidence="13" type="synonym">LOC116406705</name>
</gene>
<dbReference type="PANTHER" id="PTHR24356:SF246">
    <property type="entry name" value="SERINE_THREONINE-PROTEIN KINASE N1"/>
    <property type="match status" value="1"/>
</dbReference>
<keyword evidence="3" id="KW-0808">Transferase</keyword>
<organism evidence="12 13">
    <name type="scientific">Xenopus tropicalis</name>
    <name type="common">Western clawed frog</name>
    <name type="synonym">Silurana tropicalis</name>
    <dbReference type="NCBI Taxonomy" id="8364"/>
    <lineage>
        <taxon>Eukaryota</taxon>
        <taxon>Metazoa</taxon>
        <taxon>Chordata</taxon>
        <taxon>Craniata</taxon>
        <taxon>Vertebrata</taxon>
        <taxon>Euteleostomi</taxon>
        <taxon>Amphibia</taxon>
        <taxon>Batrachia</taxon>
        <taxon>Anura</taxon>
        <taxon>Pipoidea</taxon>
        <taxon>Pipidae</taxon>
        <taxon>Xenopodinae</taxon>
        <taxon>Xenopus</taxon>
        <taxon>Silurana</taxon>
    </lineage>
</organism>
<evidence type="ECO:0000256" key="2">
    <source>
        <dbReference type="ARBA" id="ARBA00022527"/>
    </source>
</evidence>
<evidence type="ECO:0000259" key="11">
    <source>
        <dbReference type="PROSITE" id="PS50011"/>
    </source>
</evidence>
<dbReference type="RefSeq" id="XP_031747232.1">
    <property type="nucleotide sequence ID" value="XM_031891372.1"/>
</dbReference>
<dbReference type="EC" id="2.7.11.1" evidence="1"/>
<dbReference type="PANTHER" id="PTHR24356">
    <property type="entry name" value="SERINE/THREONINE-PROTEIN KINASE"/>
    <property type="match status" value="1"/>
</dbReference>
<keyword evidence="5" id="KW-0418">Kinase</keyword>
<dbReference type="InterPro" id="IPR050236">
    <property type="entry name" value="Ser_Thr_kinase_AGC"/>
</dbReference>
<dbReference type="Proteomes" id="UP000008143">
    <property type="component" value="Chromosome 8"/>
</dbReference>
<accession>A0A8J1INS0</accession>
<feature type="region of interest" description="Disordered" evidence="10">
    <location>
        <begin position="48"/>
        <end position="128"/>
    </location>
</feature>
<dbReference type="InterPro" id="IPR011009">
    <property type="entry name" value="Kinase-like_dom_sf"/>
</dbReference>
<name>A0A8J1INS0_XENTR</name>
<proteinExistence type="predicted"/>
<feature type="domain" description="Protein kinase" evidence="11">
    <location>
        <begin position="190"/>
        <end position="292"/>
    </location>
</feature>
<sequence>MDPQCPECASPAEIIMQDEENVVADSETGDKNICTERSERFSLLSVLSLSDESSEEHISTGSSDTEPPMMIKVTVTPKRNTQVEETENQSDSPEPLDNPEYLEEPNEYKRQEEDSQDATPPNDSDFFGIEIPSLNLQLDGIETSSDSSERAYCLEMALPAFSHLRNSPEYRSESVRSRTLSMSNTSSEDFDLLSMLGQGNFGKVFLSDHKPTNSKFAVKAIPRRKYDQHAAQRIQTEKDIMQLVTDKKAPFLVGLDASFVTNYNECLVMEYAPGGDLRSLMDKYDLPLECTR</sequence>
<evidence type="ECO:0000256" key="10">
    <source>
        <dbReference type="SAM" id="MobiDB-lite"/>
    </source>
</evidence>
<evidence type="ECO:0000256" key="5">
    <source>
        <dbReference type="ARBA" id="ARBA00022777"/>
    </source>
</evidence>
<feature type="binding site" evidence="9">
    <location>
        <position position="219"/>
    </location>
    <ligand>
        <name>ATP</name>
        <dbReference type="ChEBI" id="CHEBI:30616"/>
    </ligand>
</feature>
<evidence type="ECO:0000313" key="13">
    <source>
        <dbReference type="RefSeq" id="XP_031747232.1"/>
    </source>
</evidence>
<keyword evidence="12" id="KW-1185">Reference proteome</keyword>
<evidence type="ECO:0000256" key="6">
    <source>
        <dbReference type="ARBA" id="ARBA00022840"/>
    </source>
</evidence>
<dbReference type="AGR" id="Xenbase:XB-GENE-29091847"/>
<evidence type="ECO:0000313" key="14">
    <source>
        <dbReference type="Xenbase" id="XB-GENE-29091847"/>
    </source>
</evidence>
<evidence type="ECO:0000256" key="9">
    <source>
        <dbReference type="PROSITE-ProRule" id="PRU10141"/>
    </source>
</evidence>